<accession>A0A8H6RAE1</accession>
<dbReference type="EMBL" id="JABCIY010000228">
    <property type="protein sequence ID" value="KAF7187481.1"/>
    <property type="molecule type" value="Genomic_DNA"/>
</dbReference>
<evidence type="ECO:0000313" key="1">
    <source>
        <dbReference type="EMBL" id="KAF7187481.1"/>
    </source>
</evidence>
<sequence>NKNFRVQVPNINLLQVDHATRKSYIESLTFAGKEWQTIKCVQRMPQPLRTQLRDVRTFEREGERRTLMCGHHGGSYHRYLAGELNHGVWKSFVFESEVSQDTVFD</sequence>
<evidence type="ECO:0000313" key="2">
    <source>
        <dbReference type="Proteomes" id="UP000660729"/>
    </source>
</evidence>
<gene>
    <name evidence="1" type="ORF">HII31_11221</name>
</gene>
<reference evidence="1" key="1">
    <citation type="submission" date="2020-04" db="EMBL/GenBank/DDBJ databases">
        <title>Draft genome resource of the tomato pathogen Pseudocercospora fuligena.</title>
        <authorList>
            <person name="Zaccaron A."/>
        </authorList>
    </citation>
    <scope>NUCLEOTIDE SEQUENCE</scope>
    <source>
        <strain evidence="1">PF001</strain>
    </source>
</reference>
<dbReference type="AlphaFoldDB" id="A0A8H6RAE1"/>
<protein>
    <submittedName>
        <fullName evidence="1">Uncharacterized protein</fullName>
    </submittedName>
</protein>
<proteinExistence type="predicted"/>
<keyword evidence="2" id="KW-1185">Reference proteome</keyword>
<dbReference type="Proteomes" id="UP000660729">
    <property type="component" value="Unassembled WGS sequence"/>
</dbReference>
<comment type="caution">
    <text evidence="1">The sequence shown here is derived from an EMBL/GenBank/DDBJ whole genome shotgun (WGS) entry which is preliminary data.</text>
</comment>
<name>A0A8H6RAE1_9PEZI</name>
<organism evidence="1 2">
    <name type="scientific">Pseudocercospora fuligena</name>
    <dbReference type="NCBI Taxonomy" id="685502"/>
    <lineage>
        <taxon>Eukaryota</taxon>
        <taxon>Fungi</taxon>
        <taxon>Dikarya</taxon>
        <taxon>Ascomycota</taxon>
        <taxon>Pezizomycotina</taxon>
        <taxon>Dothideomycetes</taxon>
        <taxon>Dothideomycetidae</taxon>
        <taxon>Mycosphaerellales</taxon>
        <taxon>Mycosphaerellaceae</taxon>
        <taxon>Pseudocercospora</taxon>
    </lineage>
</organism>
<feature type="non-terminal residue" evidence="1">
    <location>
        <position position="1"/>
    </location>
</feature>